<dbReference type="Proteomes" id="UP000827724">
    <property type="component" value="Unassembled WGS sequence"/>
</dbReference>
<keyword evidence="1" id="KW-0472">Membrane</keyword>
<feature type="transmembrane region" description="Helical" evidence="1">
    <location>
        <begin position="432"/>
        <end position="451"/>
    </location>
</feature>
<evidence type="ECO:0000313" key="2">
    <source>
        <dbReference type="EMBL" id="KAH6608246.1"/>
    </source>
</evidence>
<accession>A0A9P8QL13</accession>
<sequence length="1248" mass="127443">MCSDHQRLEAVELAGGVPAQAAAENVSLAAALDPLNHGVLQAALLNGLLDDPDALQKVVVGFGLGLVHLAGIGSGERRHVVDGPNVLRGGGGSERAPHVLRSAQILGASVLLAVAGSLAGRLAGREACAVAGHGAGVAMRSDAVRYAGGVGDADAARGSNHRELDRLLLELEELGLERGLRSCHCRHHVGQPSHVGQELVHPVAVGGALCLDLLELVVVLLVDLGGHALGRLGGDGVERRRQPLRQRGEHLLLHAVGNHAADPVGDGVDEVVGPQRAADGVRQGALNLLLNRRRRGGLQLVVNQLRHGLAGLVADGGYHHIGKLLVDQLLEDLLGVLVQDLRNHVEELPLVLVEALVPNASAVVDPAVQAVQRSLEGVGHGSPEPGLEARDGGIERFGREAAGAAGQAVDDALAGSGLALMRRRRRSVGAELGVLALLLALFALGLVGVGFPGRLPGRLGLFGVALGPGGGRRRLLLGAPGRGGLGGGSLGRLRRGGLPRHRPSGDAHRGGVLGGAVGGVRLHGRLQLGHRDDALDDGVDGVEHLVVPGPPQLGLLDHQASDALGVHGVELEERRLVRVLHHGGVGEDVQAAQHAAVVERILADAADDSSAIWLGNRGVLGNELLDVLGLRHALEVVLGGRQVREVDRVARGVADDDHAAGRVVHDAADGVGLLAVGEVELLDGLAQGQVPQLQGVVLLHADNHVPERALLLVRALLVEEQDGRRPGLFALRGAGQGHQRLLDLEGGVGGHGVARVRALLGGGQVADVPELDAAGLVQRDNDGVVLAKGKVLTSLASVDLEGALAQQRLGVGDAVVSGLEQVVLQDEGRPDEVDRLAAADGEELGVVGGGAGAGLEGTAGGVALLGVDGGQGEAVLLQVRIFEVILLAVLDLDPVDGAADAGTDDSLPGNTAVLVRGDRHGDVEDAVLGVPKNLCVLSIVLTNDTQATLLGHAVRHRDGDPRLHREVVDLDGGGLLLLDDDNLILVGALPAVRDAVVVDASGFRSVLGEALLGGAVPAVVLMVGLDVLDGVLLGGAGGVGVVGRLNPVALVVRPDGVALVMSPGGGALGVVGRSLALGPLQSLSGVAVGPAGEVVNGLGDGLSVLVDVDEAAEIGSRGRLLEGLLCGMVGVLGVVRLVGMVRLVGAEGRSTVERMPELLGGALERAPLGAAKGVRARRRALFLFQDVEGGRGRPADAAAAVRRHLAAERASQRLVENRHVCGILWRGREDGVGVGVAMAGKRLGRLLI</sequence>
<dbReference type="EMBL" id="JAIWOZ010000003">
    <property type="protein sequence ID" value="KAH6608246.1"/>
    <property type="molecule type" value="Genomic_DNA"/>
</dbReference>
<keyword evidence="3" id="KW-1185">Reference proteome</keyword>
<name>A0A9P8QL13_9HYPO</name>
<dbReference type="AlphaFoldDB" id="A0A9P8QL13"/>
<protein>
    <submittedName>
        <fullName evidence="2">Uncharacterized protein</fullName>
    </submittedName>
</protein>
<keyword evidence="1" id="KW-1133">Transmembrane helix</keyword>
<gene>
    <name evidence="2" type="ORF">Trco_004559</name>
</gene>
<keyword evidence="1" id="KW-0812">Transmembrane</keyword>
<evidence type="ECO:0000256" key="1">
    <source>
        <dbReference type="SAM" id="Phobius"/>
    </source>
</evidence>
<reference evidence="2" key="1">
    <citation type="submission" date="2021-08" db="EMBL/GenBank/DDBJ databases">
        <title>Chromosome-Level Trichoderma cornu-damae using Hi-C Data.</title>
        <authorList>
            <person name="Kim C.S."/>
        </authorList>
    </citation>
    <scope>NUCLEOTIDE SEQUENCE</scope>
    <source>
        <strain evidence="2">KA19-0412C</strain>
    </source>
</reference>
<proteinExistence type="predicted"/>
<evidence type="ECO:0000313" key="3">
    <source>
        <dbReference type="Proteomes" id="UP000827724"/>
    </source>
</evidence>
<comment type="caution">
    <text evidence="2">The sequence shown here is derived from an EMBL/GenBank/DDBJ whole genome shotgun (WGS) entry which is preliminary data.</text>
</comment>
<organism evidence="2 3">
    <name type="scientific">Trichoderma cornu-damae</name>
    <dbReference type="NCBI Taxonomy" id="654480"/>
    <lineage>
        <taxon>Eukaryota</taxon>
        <taxon>Fungi</taxon>
        <taxon>Dikarya</taxon>
        <taxon>Ascomycota</taxon>
        <taxon>Pezizomycotina</taxon>
        <taxon>Sordariomycetes</taxon>
        <taxon>Hypocreomycetidae</taxon>
        <taxon>Hypocreales</taxon>
        <taxon>Hypocreaceae</taxon>
        <taxon>Trichoderma</taxon>
    </lineage>
</organism>